<keyword evidence="2" id="KW-1015">Disulfide bond</keyword>
<accession>A0A3N0GWY2</accession>
<dbReference type="InterPro" id="IPR050430">
    <property type="entry name" value="Peptidase_S1"/>
</dbReference>
<dbReference type="PANTHER" id="PTHR24276">
    <property type="entry name" value="POLYSERASE-RELATED"/>
    <property type="match status" value="1"/>
</dbReference>
<feature type="domain" description="Peptidase S1" evidence="4">
    <location>
        <begin position="23"/>
        <end position="247"/>
    </location>
</feature>
<feature type="chain" id="PRO_5018011579" evidence="3">
    <location>
        <begin position="23"/>
        <end position="247"/>
    </location>
</feature>
<dbReference type="GO" id="GO:0006508">
    <property type="term" value="P:proteolysis"/>
    <property type="evidence" value="ECO:0007669"/>
    <property type="project" value="InterPro"/>
</dbReference>
<dbReference type="PROSITE" id="PS50240">
    <property type="entry name" value="TRYPSIN_DOM"/>
    <property type="match status" value="1"/>
</dbReference>
<dbReference type="PRINTS" id="PR00722">
    <property type="entry name" value="CHYMOTRYPSIN"/>
</dbReference>
<sequence>MRRLVLLVTVLGVLGFAAPAAAITYGTADGTGHPNVGGLVAAQAYSDGTWIYCSGTLIAPKVFLTAAHCAEGDRVRVTFDPAYQDGDKVYAGTWHADPLYNGAQSDPHDIAVVVLDTAPRITPAKLPAAGSLSNLPSTQQFTSVGYGAHEVTNSPGGHQYLYDDVRMVATGTLNSINPAWLRISMNPSTGNGGTCYGDSGGPNFLGSSDVVAATTITGDAICRSTNVDYRLDTASARDFLAGYVTLP</sequence>
<dbReference type="PROSITE" id="PS00134">
    <property type="entry name" value="TRYPSIN_HIS"/>
    <property type="match status" value="1"/>
</dbReference>
<evidence type="ECO:0000313" key="6">
    <source>
        <dbReference type="Proteomes" id="UP000279994"/>
    </source>
</evidence>
<dbReference type="RefSeq" id="WP_123221269.1">
    <property type="nucleotide sequence ID" value="NZ_RJSF01000005.1"/>
</dbReference>
<evidence type="ECO:0000256" key="2">
    <source>
        <dbReference type="ARBA" id="ARBA00023157"/>
    </source>
</evidence>
<dbReference type="PANTHER" id="PTHR24276:SF98">
    <property type="entry name" value="FI18310P1-RELATED"/>
    <property type="match status" value="1"/>
</dbReference>
<dbReference type="InterPro" id="IPR043504">
    <property type="entry name" value="Peptidase_S1_PA_chymotrypsin"/>
</dbReference>
<feature type="signal peptide" evidence="3">
    <location>
        <begin position="1"/>
        <end position="22"/>
    </location>
</feature>
<comment type="similarity">
    <text evidence="1">Belongs to the peptidase S1 family.</text>
</comment>
<keyword evidence="6" id="KW-1185">Reference proteome</keyword>
<organism evidence="5 6">
    <name type="scientific">Nocardioides pocheonensis</name>
    <dbReference type="NCBI Taxonomy" id="661485"/>
    <lineage>
        <taxon>Bacteria</taxon>
        <taxon>Bacillati</taxon>
        <taxon>Actinomycetota</taxon>
        <taxon>Actinomycetes</taxon>
        <taxon>Propionibacteriales</taxon>
        <taxon>Nocardioidaceae</taxon>
        <taxon>Nocardioides</taxon>
    </lineage>
</organism>
<keyword evidence="3" id="KW-0732">Signal</keyword>
<dbReference type="InterPro" id="IPR009003">
    <property type="entry name" value="Peptidase_S1_PA"/>
</dbReference>
<dbReference type="InterPro" id="IPR018114">
    <property type="entry name" value="TRYPSIN_HIS"/>
</dbReference>
<reference evidence="5 6" key="1">
    <citation type="submission" date="2018-11" db="EMBL/GenBank/DDBJ databases">
        <authorList>
            <person name="Li F."/>
        </authorList>
    </citation>
    <scope>NUCLEOTIDE SEQUENCE [LARGE SCALE GENOMIC DNA]</scope>
    <source>
        <strain evidence="5 6">Gsoil 818</strain>
    </source>
</reference>
<evidence type="ECO:0000256" key="1">
    <source>
        <dbReference type="ARBA" id="ARBA00007664"/>
    </source>
</evidence>
<dbReference type="AlphaFoldDB" id="A0A3N0GWY2"/>
<dbReference type="OrthoDB" id="3657335at2"/>
<gene>
    <name evidence="5" type="ORF">EFL26_02230</name>
</gene>
<dbReference type="SUPFAM" id="SSF50494">
    <property type="entry name" value="Trypsin-like serine proteases"/>
    <property type="match status" value="1"/>
</dbReference>
<evidence type="ECO:0000256" key="3">
    <source>
        <dbReference type="SAM" id="SignalP"/>
    </source>
</evidence>
<dbReference type="SMART" id="SM00020">
    <property type="entry name" value="Tryp_SPc"/>
    <property type="match status" value="1"/>
</dbReference>
<dbReference type="Proteomes" id="UP000279994">
    <property type="component" value="Unassembled WGS sequence"/>
</dbReference>
<dbReference type="Gene3D" id="2.40.10.10">
    <property type="entry name" value="Trypsin-like serine proteases"/>
    <property type="match status" value="1"/>
</dbReference>
<evidence type="ECO:0000313" key="5">
    <source>
        <dbReference type="EMBL" id="RNM16931.1"/>
    </source>
</evidence>
<dbReference type="Pfam" id="PF00089">
    <property type="entry name" value="Trypsin"/>
    <property type="match status" value="1"/>
</dbReference>
<protein>
    <submittedName>
        <fullName evidence="5">Peptidase S1</fullName>
    </submittedName>
</protein>
<proteinExistence type="inferred from homology"/>
<dbReference type="InterPro" id="IPR001314">
    <property type="entry name" value="Peptidase_S1A"/>
</dbReference>
<dbReference type="InterPro" id="IPR001254">
    <property type="entry name" value="Trypsin_dom"/>
</dbReference>
<dbReference type="GO" id="GO:0004252">
    <property type="term" value="F:serine-type endopeptidase activity"/>
    <property type="evidence" value="ECO:0007669"/>
    <property type="project" value="InterPro"/>
</dbReference>
<evidence type="ECO:0000259" key="4">
    <source>
        <dbReference type="PROSITE" id="PS50240"/>
    </source>
</evidence>
<comment type="caution">
    <text evidence="5">The sequence shown here is derived from an EMBL/GenBank/DDBJ whole genome shotgun (WGS) entry which is preliminary data.</text>
</comment>
<dbReference type="EMBL" id="RJSF01000005">
    <property type="protein sequence ID" value="RNM16931.1"/>
    <property type="molecule type" value="Genomic_DNA"/>
</dbReference>
<name>A0A3N0GWY2_9ACTN</name>